<protein>
    <submittedName>
        <fullName evidence="1">GGDEF domain-containing protein</fullName>
    </submittedName>
</protein>
<dbReference type="Gene3D" id="3.30.70.270">
    <property type="match status" value="1"/>
</dbReference>
<evidence type="ECO:0000313" key="1">
    <source>
        <dbReference type="EMBL" id="MBD2196936.1"/>
    </source>
</evidence>
<comment type="caution">
    <text evidence="1">The sequence shown here is derived from an EMBL/GenBank/DDBJ whole genome shotgun (WGS) entry which is preliminary data.</text>
</comment>
<gene>
    <name evidence="1" type="ORF">H6G24_15755</name>
</gene>
<dbReference type="InterPro" id="IPR043128">
    <property type="entry name" value="Rev_trsase/Diguanyl_cyclase"/>
</dbReference>
<name>A0ABR8AAH2_9CYAN</name>
<keyword evidence="2" id="KW-1185">Reference proteome</keyword>
<accession>A0ABR8AAH2</accession>
<reference evidence="1 2" key="1">
    <citation type="journal article" date="2020" name="ISME J.">
        <title>Comparative genomics reveals insights into cyanobacterial evolution and habitat adaptation.</title>
        <authorList>
            <person name="Chen M.Y."/>
            <person name="Teng W.K."/>
            <person name="Zhao L."/>
            <person name="Hu C.X."/>
            <person name="Zhou Y.K."/>
            <person name="Han B.P."/>
            <person name="Song L.R."/>
            <person name="Shu W.S."/>
        </authorList>
    </citation>
    <scope>NUCLEOTIDE SEQUENCE [LARGE SCALE GENOMIC DNA]</scope>
    <source>
        <strain evidence="1 2">FACHB-288</strain>
    </source>
</reference>
<dbReference type="Proteomes" id="UP000658514">
    <property type="component" value="Unassembled WGS sequence"/>
</dbReference>
<dbReference type="EMBL" id="JACJQH010000022">
    <property type="protein sequence ID" value="MBD2196936.1"/>
    <property type="molecule type" value="Genomic_DNA"/>
</dbReference>
<dbReference type="RefSeq" id="WP_190555600.1">
    <property type="nucleotide sequence ID" value="NZ_CAWPNO010000054.1"/>
</dbReference>
<organism evidence="1 2">
    <name type="scientific">Calothrix parietina FACHB-288</name>
    <dbReference type="NCBI Taxonomy" id="2692896"/>
    <lineage>
        <taxon>Bacteria</taxon>
        <taxon>Bacillati</taxon>
        <taxon>Cyanobacteriota</taxon>
        <taxon>Cyanophyceae</taxon>
        <taxon>Nostocales</taxon>
        <taxon>Calotrichaceae</taxon>
        <taxon>Calothrix</taxon>
    </lineage>
</organism>
<proteinExistence type="predicted"/>
<evidence type="ECO:0000313" key="2">
    <source>
        <dbReference type="Proteomes" id="UP000658514"/>
    </source>
</evidence>
<sequence length="179" mass="20743">MVEQVQVIRVAWCSLMDLPQAQDWPLQFEWIRVDALALSAKGFDILVLDIKSFHNLEQVKYLYSTIGLPTVILVDTIEQESAVLDWLQPGDETCHRQAVERQIGLRLQRSFWHSQHKYSLHLDKLTGVANFQKFKDYAIALLTSKEDEDSVCLIYIDIDRFKFIRKMGLKPPPSRGTSH</sequence>